<proteinExistence type="predicted"/>
<dbReference type="EMBL" id="FZOU01000001">
    <property type="protein sequence ID" value="SNS30149.1"/>
    <property type="molecule type" value="Genomic_DNA"/>
</dbReference>
<protein>
    <submittedName>
        <fullName evidence="1">Uncharacterized protein</fullName>
    </submittedName>
</protein>
<keyword evidence="2" id="KW-1185">Reference proteome</keyword>
<name>A0A239DCU5_9BACT</name>
<evidence type="ECO:0000313" key="2">
    <source>
        <dbReference type="Proteomes" id="UP000198356"/>
    </source>
</evidence>
<dbReference type="Proteomes" id="UP000198356">
    <property type="component" value="Unassembled WGS sequence"/>
</dbReference>
<evidence type="ECO:0000313" key="1">
    <source>
        <dbReference type="EMBL" id="SNS30149.1"/>
    </source>
</evidence>
<gene>
    <name evidence="1" type="ORF">SAMN05421770_101405</name>
</gene>
<dbReference type="RefSeq" id="WP_142988163.1">
    <property type="nucleotide sequence ID" value="NZ_FZOU01000001.1"/>
</dbReference>
<dbReference type="AlphaFoldDB" id="A0A239DCU5"/>
<organism evidence="1 2">
    <name type="scientific">Granulicella rosea</name>
    <dbReference type="NCBI Taxonomy" id="474952"/>
    <lineage>
        <taxon>Bacteria</taxon>
        <taxon>Pseudomonadati</taxon>
        <taxon>Acidobacteriota</taxon>
        <taxon>Terriglobia</taxon>
        <taxon>Terriglobales</taxon>
        <taxon>Acidobacteriaceae</taxon>
        <taxon>Granulicella</taxon>
    </lineage>
</organism>
<dbReference type="OrthoDB" id="8455801at2"/>
<accession>A0A239DCU5</accession>
<sequence>MRKSGWDQVEAEVNQVLALNPDPFDSRTIANVGDLLEVCRAGVALPTDVCKGYWTTVRFLWSGSEIEVYEDRLEVYRFLESRFHVWYEEHVAGEPFTQKFLDTLKTFVTE</sequence>
<reference evidence="1 2" key="1">
    <citation type="submission" date="2017-06" db="EMBL/GenBank/DDBJ databases">
        <authorList>
            <person name="Kim H.J."/>
            <person name="Triplett B.A."/>
        </authorList>
    </citation>
    <scope>NUCLEOTIDE SEQUENCE [LARGE SCALE GENOMIC DNA]</scope>
    <source>
        <strain evidence="1 2">DSM 18704</strain>
    </source>
</reference>